<dbReference type="HOGENOM" id="CLU_1815314_0_0_1"/>
<proteinExistence type="predicted"/>
<dbReference type="InParanoid" id="A0A0C2X8P2"/>
<keyword evidence="3" id="KW-1185">Reference proteome</keyword>
<name>A0A0C2X8P2_AMAMK</name>
<gene>
    <name evidence="2" type="ORF">M378DRAFT_10996</name>
</gene>
<feature type="region of interest" description="Disordered" evidence="1">
    <location>
        <begin position="121"/>
        <end position="142"/>
    </location>
</feature>
<protein>
    <submittedName>
        <fullName evidence="2">Uncharacterized protein</fullName>
    </submittedName>
</protein>
<evidence type="ECO:0000313" key="2">
    <source>
        <dbReference type="EMBL" id="KIL65123.1"/>
    </source>
</evidence>
<accession>A0A0C2X8P2</accession>
<dbReference type="EMBL" id="KN818244">
    <property type="protein sequence ID" value="KIL65123.1"/>
    <property type="molecule type" value="Genomic_DNA"/>
</dbReference>
<sequence length="142" mass="15775">MIFHSAGFAGVFITRKEDALSKYEEKKAREKAEQELGAALEAEYNTPLNLTCSLSNLQNHLISDSINRVLFVRKDSSNHVVSKCLPNNTSFVTLAFGANGFHHLAGAASYELSKAYEKHENGKLGSHAEAETSNQRHDFDQY</sequence>
<dbReference type="Proteomes" id="UP000054549">
    <property type="component" value="Unassembled WGS sequence"/>
</dbReference>
<organism evidence="2 3">
    <name type="scientific">Amanita muscaria (strain Koide BX008)</name>
    <dbReference type="NCBI Taxonomy" id="946122"/>
    <lineage>
        <taxon>Eukaryota</taxon>
        <taxon>Fungi</taxon>
        <taxon>Dikarya</taxon>
        <taxon>Basidiomycota</taxon>
        <taxon>Agaricomycotina</taxon>
        <taxon>Agaricomycetes</taxon>
        <taxon>Agaricomycetidae</taxon>
        <taxon>Agaricales</taxon>
        <taxon>Pluteineae</taxon>
        <taxon>Amanitaceae</taxon>
        <taxon>Amanita</taxon>
    </lineage>
</organism>
<evidence type="ECO:0000256" key="1">
    <source>
        <dbReference type="SAM" id="MobiDB-lite"/>
    </source>
</evidence>
<reference evidence="2 3" key="1">
    <citation type="submission" date="2014-04" db="EMBL/GenBank/DDBJ databases">
        <title>Evolutionary Origins and Diversification of the Mycorrhizal Mutualists.</title>
        <authorList>
            <consortium name="DOE Joint Genome Institute"/>
            <consortium name="Mycorrhizal Genomics Consortium"/>
            <person name="Kohler A."/>
            <person name="Kuo A."/>
            <person name="Nagy L.G."/>
            <person name="Floudas D."/>
            <person name="Copeland A."/>
            <person name="Barry K.W."/>
            <person name="Cichocki N."/>
            <person name="Veneault-Fourrey C."/>
            <person name="LaButti K."/>
            <person name="Lindquist E.A."/>
            <person name="Lipzen A."/>
            <person name="Lundell T."/>
            <person name="Morin E."/>
            <person name="Murat C."/>
            <person name="Riley R."/>
            <person name="Ohm R."/>
            <person name="Sun H."/>
            <person name="Tunlid A."/>
            <person name="Henrissat B."/>
            <person name="Grigoriev I.V."/>
            <person name="Hibbett D.S."/>
            <person name="Martin F."/>
        </authorList>
    </citation>
    <scope>NUCLEOTIDE SEQUENCE [LARGE SCALE GENOMIC DNA]</scope>
    <source>
        <strain evidence="2 3">Koide BX008</strain>
    </source>
</reference>
<evidence type="ECO:0000313" key="3">
    <source>
        <dbReference type="Proteomes" id="UP000054549"/>
    </source>
</evidence>
<dbReference type="AlphaFoldDB" id="A0A0C2X8P2"/>